<organism evidence="3 4">
    <name type="scientific">Marinobacterium aestuariivivens</name>
    <dbReference type="NCBI Taxonomy" id="1698799"/>
    <lineage>
        <taxon>Bacteria</taxon>
        <taxon>Pseudomonadati</taxon>
        <taxon>Pseudomonadota</taxon>
        <taxon>Gammaproteobacteria</taxon>
        <taxon>Oceanospirillales</taxon>
        <taxon>Oceanospirillaceae</taxon>
        <taxon>Marinobacterium</taxon>
    </lineage>
</organism>
<gene>
    <name evidence="3" type="ORF">ACFQDL_11830</name>
</gene>
<reference evidence="4" key="1">
    <citation type="journal article" date="2019" name="Int. J. Syst. Evol. Microbiol.">
        <title>The Global Catalogue of Microorganisms (GCM) 10K type strain sequencing project: providing services to taxonomists for standard genome sequencing and annotation.</title>
        <authorList>
            <consortium name="The Broad Institute Genomics Platform"/>
            <consortium name="The Broad Institute Genome Sequencing Center for Infectious Disease"/>
            <person name="Wu L."/>
            <person name="Ma J."/>
        </authorList>
    </citation>
    <scope>NUCLEOTIDE SEQUENCE [LARGE SCALE GENOMIC DNA]</scope>
    <source>
        <strain evidence="4">NBRC 111756</strain>
    </source>
</reference>
<keyword evidence="1" id="KW-0175">Coiled coil</keyword>
<keyword evidence="2" id="KW-0472">Membrane</keyword>
<protein>
    <recommendedName>
        <fullName evidence="5">Single cache domain-containing protein</fullName>
    </recommendedName>
</protein>
<evidence type="ECO:0000313" key="4">
    <source>
        <dbReference type="Proteomes" id="UP001596422"/>
    </source>
</evidence>
<evidence type="ECO:0000256" key="1">
    <source>
        <dbReference type="SAM" id="Coils"/>
    </source>
</evidence>
<dbReference type="Proteomes" id="UP001596422">
    <property type="component" value="Unassembled WGS sequence"/>
</dbReference>
<evidence type="ECO:0000313" key="3">
    <source>
        <dbReference type="EMBL" id="MFC6670691.1"/>
    </source>
</evidence>
<evidence type="ECO:0000256" key="2">
    <source>
        <dbReference type="SAM" id="Phobius"/>
    </source>
</evidence>
<keyword evidence="4" id="KW-1185">Reference proteome</keyword>
<keyword evidence="2" id="KW-0812">Transmembrane</keyword>
<keyword evidence="2" id="KW-1133">Transmembrane helix</keyword>
<evidence type="ECO:0008006" key="5">
    <source>
        <dbReference type="Google" id="ProtNLM"/>
    </source>
</evidence>
<comment type="caution">
    <text evidence="3">The sequence shown here is derived from an EMBL/GenBank/DDBJ whole genome shotgun (WGS) entry which is preliminary data.</text>
</comment>
<dbReference type="RefSeq" id="WP_379909193.1">
    <property type="nucleotide sequence ID" value="NZ_JBHSWE010000001.1"/>
</dbReference>
<feature type="transmembrane region" description="Helical" evidence="2">
    <location>
        <begin position="7"/>
        <end position="29"/>
    </location>
</feature>
<name>A0ABW1ZZT6_9GAMM</name>
<sequence>MKAFLEVHFKLIMTIWIILVSVLGLLYLMNYMKFTSLMSTVVSSQLQVMSTSLERSIIRAEQLGLPLQEMDNLPELMARTRARDEQVSALYVLDAGGRVLFASGTELLDPEHRPRILRRALKGDEVAWTLEESSVLYSGLQLFDGTRQLMGGIVIAYDKSGYGAVLAQVKLHLLEMTLMIFGSFALLIFVAVRLGFGDVNKVFKLISSQLPRSHDASGAGGLELVPGSMAHRFAEQIDQSNRMKAQVRRELDAMTAEVSRLRSDRSHHEEVKND</sequence>
<proteinExistence type="predicted"/>
<accession>A0ABW1ZZT6</accession>
<feature type="coiled-coil region" evidence="1">
    <location>
        <begin position="237"/>
        <end position="264"/>
    </location>
</feature>
<feature type="transmembrane region" description="Helical" evidence="2">
    <location>
        <begin position="176"/>
        <end position="196"/>
    </location>
</feature>
<dbReference type="EMBL" id="JBHSWE010000001">
    <property type="protein sequence ID" value="MFC6670691.1"/>
    <property type="molecule type" value="Genomic_DNA"/>
</dbReference>